<dbReference type="GO" id="GO:0000155">
    <property type="term" value="F:phosphorelay sensor kinase activity"/>
    <property type="evidence" value="ECO:0007669"/>
    <property type="project" value="InterPro"/>
</dbReference>
<feature type="transmembrane region" description="Helical" evidence="10">
    <location>
        <begin position="135"/>
        <end position="153"/>
    </location>
</feature>
<dbReference type="Proteomes" id="UP000475545">
    <property type="component" value="Unassembled WGS sequence"/>
</dbReference>
<evidence type="ECO:0000313" key="12">
    <source>
        <dbReference type="EMBL" id="MXP22082.1"/>
    </source>
</evidence>
<keyword evidence="5" id="KW-0547">Nucleotide-binding</keyword>
<dbReference type="GO" id="GO:0005524">
    <property type="term" value="F:ATP binding"/>
    <property type="evidence" value="ECO:0007669"/>
    <property type="project" value="UniProtKB-KW"/>
</dbReference>
<dbReference type="InterPro" id="IPR036890">
    <property type="entry name" value="HATPase_C_sf"/>
</dbReference>
<dbReference type="Gene3D" id="3.30.565.10">
    <property type="entry name" value="Histidine kinase-like ATPase, C-terminal domain"/>
    <property type="match status" value="1"/>
</dbReference>
<evidence type="ECO:0000256" key="1">
    <source>
        <dbReference type="ARBA" id="ARBA00000085"/>
    </source>
</evidence>
<feature type="compositionally biased region" description="Polar residues" evidence="9">
    <location>
        <begin position="372"/>
        <end position="392"/>
    </location>
</feature>
<feature type="domain" description="Signal transduction histidine kinase subgroup 3 dimerisation and phosphoacceptor" evidence="11">
    <location>
        <begin position="176"/>
        <end position="241"/>
    </location>
</feature>
<dbReference type="PANTHER" id="PTHR24421:SF10">
    <property type="entry name" value="NITRATE_NITRITE SENSOR PROTEIN NARQ"/>
    <property type="match status" value="1"/>
</dbReference>
<dbReference type="PANTHER" id="PTHR24421">
    <property type="entry name" value="NITRATE/NITRITE SENSOR PROTEIN NARX-RELATED"/>
    <property type="match status" value="1"/>
</dbReference>
<evidence type="ECO:0000259" key="11">
    <source>
        <dbReference type="Pfam" id="PF07730"/>
    </source>
</evidence>
<dbReference type="AlphaFoldDB" id="A0A6L7GR35"/>
<protein>
    <recommendedName>
        <fullName evidence="2">histidine kinase</fullName>
        <ecNumber evidence="2">2.7.13.3</ecNumber>
    </recommendedName>
</protein>
<evidence type="ECO:0000256" key="8">
    <source>
        <dbReference type="ARBA" id="ARBA00023012"/>
    </source>
</evidence>
<evidence type="ECO:0000256" key="5">
    <source>
        <dbReference type="ARBA" id="ARBA00022741"/>
    </source>
</evidence>
<evidence type="ECO:0000256" key="9">
    <source>
        <dbReference type="SAM" id="MobiDB-lite"/>
    </source>
</evidence>
<sequence length="392" mass="41497">MRWIRSRIELAGEGYPPLFSAVTLLGSFTIVTAATAQRVPIGPPWWALMGAAVALTSLLLDLWLQSKLPCSILAAVSTGLMLMDPVSLDIAPLFLALSTAIAAAMESLRASVGVLALSIAVVVVGSLTDHLQSPAAYLLAILCGWLVGYMMLYQKLLSENEVRAQRVRADRAASDERRRIAREVHDVIAHSLSITMLNVTGARRALADGDSTDALEALEDAERLGRQAMTEIRYIVKVLGTDAAESAPTPGACDVEGLVEEYRKAGLTVEFDLRGDLAAIPGPIGSALYRITQESLANVVKHAPAPSASIALHADDEVSLWVSNPYTPGARRGTDGSGIEGMKQRASLLGGAVDAIPGSGEWVVRAIFPATHQRTSPGQASSEQTSPERTGA</sequence>
<comment type="caution">
    <text evidence="12">The sequence shown here is derived from an EMBL/GenBank/DDBJ whole genome shotgun (WGS) entry which is preliminary data.</text>
</comment>
<evidence type="ECO:0000256" key="3">
    <source>
        <dbReference type="ARBA" id="ARBA00022553"/>
    </source>
</evidence>
<feature type="transmembrane region" description="Helical" evidence="10">
    <location>
        <begin position="46"/>
        <end position="64"/>
    </location>
</feature>
<reference evidence="12 13" key="1">
    <citation type="submission" date="2019-11" db="EMBL/GenBank/DDBJ databases">
        <title>Gordonia sp. nov., a novel actinobacterium isolated from mangrove soil in Hainan.</title>
        <authorList>
            <person name="Huang X."/>
            <person name="Xie Y."/>
            <person name="Chu X."/>
            <person name="Xiao K."/>
        </authorList>
    </citation>
    <scope>NUCLEOTIDE SEQUENCE [LARGE SCALE GENOMIC DNA]</scope>
    <source>
        <strain evidence="12 13">HNM0687</strain>
    </source>
</reference>
<dbReference type="InterPro" id="IPR011712">
    <property type="entry name" value="Sig_transdc_His_kin_sub3_dim/P"/>
</dbReference>
<evidence type="ECO:0000256" key="2">
    <source>
        <dbReference type="ARBA" id="ARBA00012438"/>
    </source>
</evidence>
<name>A0A6L7GR35_9ACTN</name>
<dbReference type="Pfam" id="PF07730">
    <property type="entry name" value="HisKA_3"/>
    <property type="match status" value="1"/>
</dbReference>
<gene>
    <name evidence="12" type="ORF">GIY30_12075</name>
</gene>
<accession>A0A6L7GR35</accession>
<dbReference type="InterPro" id="IPR050482">
    <property type="entry name" value="Sensor_HK_TwoCompSys"/>
</dbReference>
<evidence type="ECO:0000256" key="10">
    <source>
        <dbReference type="SAM" id="Phobius"/>
    </source>
</evidence>
<evidence type="ECO:0000313" key="13">
    <source>
        <dbReference type="Proteomes" id="UP000475545"/>
    </source>
</evidence>
<organism evidence="12 13">
    <name type="scientific">Gordonia mangrovi</name>
    <dbReference type="NCBI Taxonomy" id="2665643"/>
    <lineage>
        <taxon>Bacteria</taxon>
        <taxon>Bacillati</taxon>
        <taxon>Actinomycetota</taxon>
        <taxon>Actinomycetes</taxon>
        <taxon>Mycobacteriales</taxon>
        <taxon>Gordoniaceae</taxon>
        <taxon>Gordonia</taxon>
    </lineage>
</organism>
<keyword evidence="6 12" id="KW-0418">Kinase</keyword>
<keyword evidence="7" id="KW-0067">ATP-binding</keyword>
<evidence type="ECO:0000256" key="6">
    <source>
        <dbReference type="ARBA" id="ARBA00022777"/>
    </source>
</evidence>
<keyword evidence="13" id="KW-1185">Reference proteome</keyword>
<proteinExistence type="predicted"/>
<feature type="region of interest" description="Disordered" evidence="9">
    <location>
        <begin position="370"/>
        <end position="392"/>
    </location>
</feature>
<dbReference type="Gene3D" id="1.20.5.1930">
    <property type="match status" value="1"/>
</dbReference>
<keyword evidence="10" id="KW-1133">Transmembrane helix</keyword>
<dbReference type="EMBL" id="WMBR01000003">
    <property type="protein sequence ID" value="MXP22082.1"/>
    <property type="molecule type" value="Genomic_DNA"/>
</dbReference>
<dbReference type="GO" id="GO:0016020">
    <property type="term" value="C:membrane"/>
    <property type="evidence" value="ECO:0007669"/>
    <property type="project" value="InterPro"/>
</dbReference>
<dbReference type="CDD" id="cd16917">
    <property type="entry name" value="HATPase_UhpB-NarQ-NarX-like"/>
    <property type="match status" value="1"/>
</dbReference>
<keyword evidence="8" id="KW-0902">Two-component regulatory system</keyword>
<keyword evidence="10" id="KW-0812">Transmembrane</keyword>
<feature type="transmembrane region" description="Helical" evidence="10">
    <location>
        <begin position="110"/>
        <end position="128"/>
    </location>
</feature>
<keyword evidence="4" id="KW-0808">Transferase</keyword>
<comment type="catalytic activity">
    <reaction evidence="1">
        <text>ATP + protein L-histidine = ADP + protein N-phospho-L-histidine.</text>
        <dbReference type="EC" id="2.7.13.3"/>
    </reaction>
</comment>
<keyword evidence="10" id="KW-0472">Membrane</keyword>
<keyword evidence="3" id="KW-0597">Phosphoprotein</keyword>
<dbReference type="GO" id="GO:0046983">
    <property type="term" value="F:protein dimerization activity"/>
    <property type="evidence" value="ECO:0007669"/>
    <property type="project" value="InterPro"/>
</dbReference>
<dbReference type="EC" id="2.7.13.3" evidence="2"/>
<evidence type="ECO:0000256" key="4">
    <source>
        <dbReference type="ARBA" id="ARBA00022679"/>
    </source>
</evidence>
<evidence type="ECO:0000256" key="7">
    <source>
        <dbReference type="ARBA" id="ARBA00022840"/>
    </source>
</evidence>